<feature type="domain" description="TraG P-loop" evidence="2">
    <location>
        <begin position="410"/>
        <end position="807"/>
    </location>
</feature>
<dbReference type="SUPFAM" id="SSF52540">
    <property type="entry name" value="P-loop containing nucleoside triphosphate hydrolases"/>
    <property type="match status" value="1"/>
</dbReference>
<reference evidence="3" key="1">
    <citation type="submission" date="2022-10" db="EMBL/GenBank/DDBJ databases">
        <authorList>
            <person name="Yu W.X."/>
        </authorList>
    </citation>
    <scope>NUCLEOTIDE SEQUENCE</scope>
    <source>
        <strain evidence="3">AAT</strain>
    </source>
</reference>
<evidence type="ECO:0000259" key="1">
    <source>
        <dbReference type="Pfam" id="PF12991"/>
    </source>
</evidence>
<sequence>MNNIDVQHIFPITRISASKILSGIGDITWGYKIHFPDVFTLSETDYQSLYNQFLSAFSILPEGTVVSQQDCYYVDEYKDPKALQSFTLKENHKNLLGRSLLRHTSYLYISYPDKKIHALTENANSAVKLSNYLRNPFKGFPKTYEKAERLRKELGSVLSSIDGIEIHHLSTEDLVNNIYRHWTFENDYTKGKRLAPILKDDGKLKVGDQYVGVISMINHGEVVQHCKSHKGSTETEDSDLKVEKGISLKLGNTYQAGFGLPFNHTLTRTFIIRNKERTNLKLFFASSKESFMSVVGMTDATKRIQDISGFKDAISNRGYTVVDMSLNVIIPCHTLSELEEKTTIANTTLRNINDCQSYVEPFQEALPIWVGTTPGYTRGNYRSFITAMEHALTYFTYESTTRGSYEGHLFTDRFGNPIVIDLWNSPHIANRNAIIEGGSGTGKSFTVNNIIDQDLEQGYHVIILDVGHSYKDQCIFHNGRYFNSSDLSSLSFAIFICSKDSEGMYCPDPDKLLFIQSILLSVWKGGNSANNEEYAIIMDIIDSFYKYINQSSKFPDLTEFYAFVKEEYEIQEQRKSIFNKEAFIITLEPFVFGKYKTLLNSRETIELTTERFIVFDIEAVAEDIYAFPVVGLIIMEMVMEKVRKLRGQKKRFIIDEGWKVLKGQLSGFVEYLYRTFRKNEGSVCLATQAITDLYQNVGKEMARSLIANADTMILMRRGTVKNYDDLKAWLSLTDFEITMMKDAKRRDEQGYREFFLKQGDKSMLVRLESAKKTIATYSSKGEEKARISKHFQDTGNLEYAINQYTEENIKLHFLQQLHEEGLISMDQLKNQQTKITQL</sequence>
<gene>
    <name evidence="3" type="ORF">OM075_18020</name>
</gene>
<name>A0AAE3SGC9_9BACT</name>
<dbReference type="NCBIfam" id="TIGR03783">
    <property type="entry name" value="Bac_Flav_CT_G"/>
    <property type="match status" value="1"/>
</dbReference>
<dbReference type="Pfam" id="PF19044">
    <property type="entry name" value="P-loop_TraG"/>
    <property type="match status" value="1"/>
</dbReference>
<comment type="caution">
    <text evidence="3">The sequence shown here is derived from an EMBL/GenBank/DDBJ whole genome shotgun (WGS) entry which is preliminary data.</text>
</comment>
<feature type="domain" description="TraG N-terminal Bacteroidetes" evidence="1">
    <location>
        <begin position="4"/>
        <end position="49"/>
    </location>
</feature>
<dbReference type="PANTHER" id="PTHR38467">
    <property type="match status" value="1"/>
</dbReference>
<dbReference type="PANTHER" id="PTHR38467:SF1">
    <property type="entry name" value="CONJUGATIVE TRANSFER: ASSEMBLY"/>
    <property type="match status" value="1"/>
</dbReference>
<dbReference type="Gene3D" id="1.10.8.730">
    <property type="match status" value="1"/>
</dbReference>
<dbReference type="InterPro" id="IPR053155">
    <property type="entry name" value="F-pilin_assembly_TraC"/>
</dbReference>
<dbReference type="InterPro" id="IPR022509">
    <property type="entry name" value="Conjugation_ATPase_TraG"/>
</dbReference>
<accession>A0AAE3SGC9</accession>
<evidence type="ECO:0000313" key="4">
    <source>
        <dbReference type="Proteomes" id="UP001209229"/>
    </source>
</evidence>
<dbReference type="InterPro" id="IPR043964">
    <property type="entry name" value="P-loop_TraG"/>
</dbReference>
<evidence type="ECO:0000313" key="3">
    <source>
        <dbReference type="EMBL" id="MCW3788370.1"/>
    </source>
</evidence>
<dbReference type="EMBL" id="JAPDPJ010000051">
    <property type="protein sequence ID" value="MCW3788370.1"/>
    <property type="molecule type" value="Genomic_DNA"/>
</dbReference>
<dbReference type="RefSeq" id="WP_301191929.1">
    <property type="nucleotide sequence ID" value="NZ_JAPDPJ010000051.1"/>
</dbReference>
<proteinExistence type="predicted"/>
<dbReference type="Pfam" id="PF12991">
    <property type="entry name" value="DUF3875"/>
    <property type="match status" value="1"/>
</dbReference>
<organism evidence="3 4">
    <name type="scientific">Plebeiibacterium sediminum</name>
    <dbReference type="NCBI Taxonomy" id="2992112"/>
    <lineage>
        <taxon>Bacteria</taxon>
        <taxon>Pseudomonadati</taxon>
        <taxon>Bacteroidota</taxon>
        <taxon>Bacteroidia</taxon>
        <taxon>Marinilabiliales</taxon>
        <taxon>Marinilabiliaceae</taxon>
        <taxon>Plebeiibacterium</taxon>
    </lineage>
</organism>
<dbReference type="Gene3D" id="3.40.50.300">
    <property type="entry name" value="P-loop containing nucleotide triphosphate hydrolases"/>
    <property type="match status" value="1"/>
</dbReference>
<dbReference type="InterPro" id="IPR027417">
    <property type="entry name" value="P-loop_NTPase"/>
</dbReference>
<dbReference type="Proteomes" id="UP001209229">
    <property type="component" value="Unassembled WGS sequence"/>
</dbReference>
<evidence type="ECO:0000259" key="2">
    <source>
        <dbReference type="Pfam" id="PF19044"/>
    </source>
</evidence>
<dbReference type="InterPro" id="IPR024451">
    <property type="entry name" value="TraG_N_Bacteroidetes"/>
</dbReference>
<protein>
    <submittedName>
        <fullName evidence="3">TraG family conjugative transposon ATPase</fullName>
    </submittedName>
</protein>
<dbReference type="AlphaFoldDB" id="A0AAE3SGC9"/>
<keyword evidence="4" id="KW-1185">Reference proteome</keyword>
<dbReference type="CDD" id="cd01127">
    <property type="entry name" value="TrwB_TraG_TraD_VirD4"/>
    <property type="match status" value="1"/>
</dbReference>